<evidence type="ECO:0000256" key="8">
    <source>
        <dbReference type="ARBA" id="ARBA00022989"/>
    </source>
</evidence>
<evidence type="ECO:0000313" key="15">
    <source>
        <dbReference type="EMBL" id="KAG5667610.1"/>
    </source>
</evidence>
<dbReference type="Pfam" id="PF13855">
    <property type="entry name" value="LRR_8"/>
    <property type="match status" value="1"/>
</dbReference>
<dbReference type="SMART" id="SM00369">
    <property type="entry name" value="LRR_TYP"/>
    <property type="match status" value="2"/>
</dbReference>
<sequence length="271" mass="31904">MGFKLILISIFMTFSSAVKLECKYNLDVLYRYGCIVQNNGIFGNFQTEIDEIEFIHFSNKTNEQVKNLYIRKIPNVTFIPKYIDKFFEHLERIEITHSNLIEISKDDLKPFPKLKYLFLNDNDLKIIEEHLFEFNEHLEIIFLNNNKISHIAPFVFSNLKNLSLLNLSNNICNLENAYAFEKEEVKILRQKIENRDCFTLEETSEESANKDKQNLFSEALTARNVVIDNNKYERFKLFVTFSIIVTFLILIIAVTVAKNFILRQSLEAEDD</sequence>
<evidence type="ECO:0000256" key="14">
    <source>
        <dbReference type="SAM" id="SignalP"/>
    </source>
</evidence>
<keyword evidence="8 13" id="KW-1133">Transmembrane helix</keyword>
<keyword evidence="6 14" id="KW-0732">Signal</keyword>
<keyword evidence="5 13" id="KW-0812">Transmembrane</keyword>
<evidence type="ECO:0000256" key="6">
    <source>
        <dbReference type="ARBA" id="ARBA00022729"/>
    </source>
</evidence>
<evidence type="ECO:0000256" key="5">
    <source>
        <dbReference type="ARBA" id="ARBA00022692"/>
    </source>
</evidence>
<dbReference type="InterPro" id="IPR051432">
    <property type="entry name" value="KCNMA1_auxiliary"/>
</dbReference>
<feature type="signal peptide" evidence="14">
    <location>
        <begin position="1"/>
        <end position="17"/>
    </location>
</feature>
<feature type="chain" id="PRO_5039894308" evidence="14">
    <location>
        <begin position="18"/>
        <end position="271"/>
    </location>
</feature>
<protein>
    <submittedName>
        <fullName evidence="15">Uncharacterized protein</fullName>
    </submittedName>
</protein>
<keyword evidence="12" id="KW-0407">Ion channel</keyword>
<comment type="subcellular location">
    <subcellularLocation>
        <location evidence="1">Cell membrane</location>
        <topology evidence="1">Single-pass membrane protein</topology>
    </subcellularLocation>
</comment>
<dbReference type="InterPro" id="IPR003591">
    <property type="entry name" value="Leu-rich_rpt_typical-subtyp"/>
</dbReference>
<feature type="transmembrane region" description="Helical" evidence="13">
    <location>
        <begin position="237"/>
        <end position="257"/>
    </location>
</feature>
<reference evidence="15" key="1">
    <citation type="submission" date="2021-03" db="EMBL/GenBank/DDBJ databases">
        <title>Chromosome level genome of the anhydrobiotic midge Polypedilum vanderplanki.</title>
        <authorList>
            <person name="Yoshida Y."/>
            <person name="Kikawada T."/>
            <person name="Gusev O."/>
        </authorList>
    </citation>
    <scope>NUCLEOTIDE SEQUENCE</scope>
    <source>
        <strain evidence="15">NIAS01</strain>
        <tissue evidence="15">Whole body or cell culture</tissue>
    </source>
</reference>
<name>A0A9J6BD32_POLVA</name>
<evidence type="ECO:0000256" key="11">
    <source>
        <dbReference type="ARBA" id="ARBA00023157"/>
    </source>
</evidence>
<dbReference type="PANTHER" id="PTHR46473:SF26">
    <property type="entry name" value="LRRNT DOMAIN-CONTAINING PROTEIN"/>
    <property type="match status" value="1"/>
</dbReference>
<dbReference type="PROSITE" id="PS51450">
    <property type="entry name" value="LRR"/>
    <property type="match status" value="1"/>
</dbReference>
<evidence type="ECO:0000256" key="10">
    <source>
        <dbReference type="ARBA" id="ARBA00023136"/>
    </source>
</evidence>
<keyword evidence="3" id="KW-1003">Cell membrane</keyword>
<dbReference type="AlphaFoldDB" id="A0A9J6BD32"/>
<evidence type="ECO:0000256" key="13">
    <source>
        <dbReference type="SAM" id="Phobius"/>
    </source>
</evidence>
<dbReference type="GO" id="GO:0099104">
    <property type="term" value="F:potassium channel activator activity"/>
    <property type="evidence" value="ECO:0007669"/>
    <property type="project" value="TreeGrafter"/>
</dbReference>
<keyword evidence="16" id="KW-1185">Reference proteome</keyword>
<evidence type="ECO:0000313" key="16">
    <source>
        <dbReference type="Proteomes" id="UP001107558"/>
    </source>
</evidence>
<evidence type="ECO:0000256" key="7">
    <source>
        <dbReference type="ARBA" id="ARBA00022737"/>
    </source>
</evidence>
<evidence type="ECO:0000256" key="2">
    <source>
        <dbReference type="ARBA" id="ARBA00022448"/>
    </source>
</evidence>
<dbReference type="GO" id="GO:0008076">
    <property type="term" value="C:voltage-gated potassium channel complex"/>
    <property type="evidence" value="ECO:0007669"/>
    <property type="project" value="TreeGrafter"/>
</dbReference>
<evidence type="ECO:0000256" key="1">
    <source>
        <dbReference type="ARBA" id="ARBA00004162"/>
    </source>
</evidence>
<accession>A0A9J6BD32</accession>
<evidence type="ECO:0000256" key="4">
    <source>
        <dbReference type="ARBA" id="ARBA00022614"/>
    </source>
</evidence>
<keyword evidence="11" id="KW-1015">Disulfide bond</keyword>
<dbReference type="PANTHER" id="PTHR46473">
    <property type="entry name" value="GH08155P"/>
    <property type="match status" value="1"/>
</dbReference>
<dbReference type="EMBL" id="JADBJN010000004">
    <property type="protein sequence ID" value="KAG5667610.1"/>
    <property type="molecule type" value="Genomic_DNA"/>
</dbReference>
<dbReference type="Proteomes" id="UP001107558">
    <property type="component" value="Chromosome 4"/>
</dbReference>
<gene>
    <name evidence="15" type="ORF">PVAND_015585</name>
</gene>
<comment type="caution">
    <text evidence="15">The sequence shown here is derived from an EMBL/GenBank/DDBJ whole genome shotgun (WGS) entry which is preliminary data.</text>
</comment>
<dbReference type="Gene3D" id="3.80.10.10">
    <property type="entry name" value="Ribonuclease Inhibitor"/>
    <property type="match status" value="1"/>
</dbReference>
<dbReference type="InterPro" id="IPR001611">
    <property type="entry name" value="Leu-rich_rpt"/>
</dbReference>
<dbReference type="GO" id="GO:0044325">
    <property type="term" value="F:transmembrane transporter binding"/>
    <property type="evidence" value="ECO:0007669"/>
    <property type="project" value="TreeGrafter"/>
</dbReference>
<dbReference type="GO" id="GO:0005249">
    <property type="term" value="F:voltage-gated potassium channel activity"/>
    <property type="evidence" value="ECO:0007669"/>
    <property type="project" value="TreeGrafter"/>
</dbReference>
<evidence type="ECO:0000256" key="9">
    <source>
        <dbReference type="ARBA" id="ARBA00023065"/>
    </source>
</evidence>
<keyword evidence="9" id="KW-0406">Ion transport</keyword>
<evidence type="ECO:0000256" key="12">
    <source>
        <dbReference type="ARBA" id="ARBA00023303"/>
    </source>
</evidence>
<keyword evidence="2" id="KW-0813">Transport</keyword>
<evidence type="ECO:0000256" key="3">
    <source>
        <dbReference type="ARBA" id="ARBA00022475"/>
    </source>
</evidence>
<proteinExistence type="predicted"/>
<organism evidence="15 16">
    <name type="scientific">Polypedilum vanderplanki</name>
    <name type="common">Sleeping chironomid midge</name>
    <dbReference type="NCBI Taxonomy" id="319348"/>
    <lineage>
        <taxon>Eukaryota</taxon>
        <taxon>Metazoa</taxon>
        <taxon>Ecdysozoa</taxon>
        <taxon>Arthropoda</taxon>
        <taxon>Hexapoda</taxon>
        <taxon>Insecta</taxon>
        <taxon>Pterygota</taxon>
        <taxon>Neoptera</taxon>
        <taxon>Endopterygota</taxon>
        <taxon>Diptera</taxon>
        <taxon>Nematocera</taxon>
        <taxon>Chironomoidea</taxon>
        <taxon>Chironomidae</taxon>
        <taxon>Chironominae</taxon>
        <taxon>Polypedilum</taxon>
        <taxon>Polypedilum</taxon>
    </lineage>
</organism>
<keyword evidence="4" id="KW-0433">Leucine-rich repeat</keyword>
<dbReference type="InterPro" id="IPR032675">
    <property type="entry name" value="LRR_dom_sf"/>
</dbReference>
<keyword evidence="10 13" id="KW-0472">Membrane</keyword>
<keyword evidence="7" id="KW-0677">Repeat</keyword>
<dbReference type="SUPFAM" id="SSF52058">
    <property type="entry name" value="L domain-like"/>
    <property type="match status" value="1"/>
</dbReference>